<dbReference type="STRING" id="1162668.LFE_1349"/>
<dbReference type="Pfam" id="PF00005">
    <property type="entry name" value="ABC_tran"/>
    <property type="match status" value="1"/>
</dbReference>
<dbReference type="CDD" id="cd03220">
    <property type="entry name" value="ABC_KpsT_Wzt"/>
    <property type="match status" value="1"/>
</dbReference>
<dbReference type="SMART" id="SM00382">
    <property type="entry name" value="AAA"/>
    <property type="match status" value="1"/>
</dbReference>
<dbReference type="InterPro" id="IPR027417">
    <property type="entry name" value="P-loop_NTPase"/>
</dbReference>
<dbReference type="eggNOG" id="COG1134">
    <property type="taxonomic scope" value="Bacteria"/>
</dbReference>
<dbReference type="PANTHER" id="PTHR46743:SF3">
    <property type="entry name" value="ABC-TYPE POLYSACCHARIDE_POLYOL PHOSPHATE TRANSPORT SYSTEM, ATPASE COMPONENT"/>
    <property type="match status" value="1"/>
</dbReference>
<evidence type="ECO:0000256" key="2">
    <source>
        <dbReference type="ARBA" id="ARBA00022840"/>
    </source>
</evidence>
<dbReference type="OrthoDB" id="9778870at2"/>
<dbReference type="EMBL" id="AP012342">
    <property type="protein sequence ID" value="BAM07032.1"/>
    <property type="molecule type" value="Genomic_DNA"/>
</dbReference>
<gene>
    <name evidence="4" type="ordered locus">LFE_1349</name>
</gene>
<feature type="domain" description="ABC transporter" evidence="3">
    <location>
        <begin position="29"/>
        <end position="237"/>
    </location>
</feature>
<sequence>MSVSIIADNVTVDFPIYSTPHRSLKKSLLKIATGGRISSDAGGAVVVRALDGISFELKEGDRLGLTGHNGSGKSTLLRVLAGVYEPTGGSLSVQGRIASLLDISIGMDHEASGLENIFLRGILLGLSKSDIQKKTEEIINFSGLGDFIDLPVRTYSSGMTMRLAFSIATSVEADILLMDEWLSVGDADFVKKAEDRLKALVNKTPILVMASHSPEILKEVCSRVMRLEKGKICLEGG</sequence>
<keyword evidence="1" id="KW-0547">Nucleotide-binding</keyword>
<dbReference type="GO" id="GO:0005524">
    <property type="term" value="F:ATP binding"/>
    <property type="evidence" value="ECO:0007669"/>
    <property type="project" value="UniProtKB-KW"/>
</dbReference>
<dbReference type="Proteomes" id="UP000007382">
    <property type="component" value="Chromosome"/>
</dbReference>
<keyword evidence="5" id="KW-1185">Reference proteome</keyword>
<organism evidence="4 5">
    <name type="scientific">Leptospirillum ferrooxidans (strain C2-3)</name>
    <dbReference type="NCBI Taxonomy" id="1162668"/>
    <lineage>
        <taxon>Bacteria</taxon>
        <taxon>Pseudomonadati</taxon>
        <taxon>Nitrospirota</taxon>
        <taxon>Nitrospiria</taxon>
        <taxon>Nitrospirales</taxon>
        <taxon>Nitrospiraceae</taxon>
        <taxon>Leptospirillum</taxon>
    </lineage>
</organism>
<reference evidence="5" key="2">
    <citation type="submission" date="2012-03" db="EMBL/GenBank/DDBJ databases">
        <title>The complete genome sequence of the pioneer microbe on fresh volcanic deposit, Leptospirillum ferrooxidans strain C2-3.</title>
        <authorList>
            <person name="Fujimura R."/>
            <person name="Sato Y."/>
            <person name="Nishizawa T."/>
            <person name="Nanba K."/>
            <person name="Oshima K."/>
            <person name="Hattori M."/>
            <person name="Kamijo T."/>
            <person name="Ohta H."/>
        </authorList>
    </citation>
    <scope>NUCLEOTIDE SEQUENCE [LARGE SCALE GENOMIC DNA]</scope>
    <source>
        <strain evidence="5">C2-3</strain>
    </source>
</reference>
<dbReference type="KEGG" id="lfc:LFE_1349"/>
<dbReference type="GO" id="GO:0016887">
    <property type="term" value="F:ATP hydrolysis activity"/>
    <property type="evidence" value="ECO:0007669"/>
    <property type="project" value="InterPro"/>
</dbReference>
<evidence type="ECO:0000256" key="1">
    <source>
        <dbReference type="ARBA" id="ARBA00022741"/>
    </source>
</evidence>
<dbReference type="HOGENOM" id="CLU_000604_1_2_0"/>
<protein>
    <submittedName>
        <fullName evidence="4">ABC transporter, ATP-binding protein</fullName>
    </submittedName>
</protein>
<dbReference type="SUPFAM" id="SSF52540">
    <property type="entry name" value="P-loop containing nucleoside triphosphate hydrolases"/>
    <property type="match status" value="1"/>
</dbReference>
<dbReference type="InterPro" id="IPR003593">
    <property type="entry name" value="AAA+_ATPase"/>
</dbReference>
<dbReference type="InterPro" id="IPR003439">
    <property type="entry name" value="ABC_transporter-like_ATP-bd"/>
</dbReference>
<dbReference type="RefSeq" id="WP_014449520.1">
    <property type="nucleotide sequence ID" value="NC_017094.1"/>
</dbReference>
<evidence type="ECO:0000313" key="4">
    <source>
        <dbReference type="EMBL" id="BAM07032.1"/>
    </source>
</evidence>
<evidence type="ECO:0000259" key="3">
    <source>
        <dbReference type="PROSITE" id="PS50893"/>
    </source>
</evidence>
<proteinExistence type="predicted"/>
<reference evidence="4 5" key="1">
    <citation type="journal article" date="2012" name="J. Bacteriol.">
        <title>Complete Genome Sequence of Leptospirillum ferrooxidans Strain C2-3, Isolated from a Fresh Volcanic Ash Deposit on the Island of Miyake, Japan.</title>
        <authorList>
            <person name="Fujimura R."/>
            <person name="Sato Y."/>
            <person name="Nishizawa T."/>
            <person name="Oshima K."/>
            <person name="Kim S.-W."/>
            <person name="Hattori M."/>
            <person name="Kamijo T."/>
            <person name="Ohta H."/>
        </authorList>
    </citation>
    <scope>NUCLEOTIDE SEQUENCE [LARGE SCALE GENOMIC DNA]</scope>
    <source>
        <strain evidence="4 5">C2-3</strain>
    </source>
</reference>
<dbReference type="InterPro" id="IPR050683">
    <property type="entry name" value="Bact_Polysacc_Export_ATP-bd"/>
</dbReference>
<dbReference type="GO" id="GO:0016020">
    <property type="term" value="C:membrane"/>
    <property type="evidence" value="ECO:0007669"/>
    <property type="project" value="InterPro"/>
</dbReference>
<keyword evidence="2 4" id="KW-0067">ATP-binding</keyword>
<dbReference type="InterPro" id="IPR015860">
    <property type="entry name" value="ABC_transpr_TagH-like"/>
</dbReference>
<name>I0IP33_LEPFC</name>
<dbReference type="PATRIC" id="fig|1162668.3.peg.1591"/>
<dbReference type="GO" id="GO:0140359">
    <property type="term" value="F:ABC-type transporter activity"/>
    <property type="evidence" value="ECO:0007669"/>
    <property type="project" value="InterPro"/>
</dbReference>
<dbReference type="PROSITE" id="PS50893">
    <property type="entry name" value="ABC_TRANSPORTER_2"/>
    <property type="match status" value="1"/>
</dbReference>
<evidence type="ECO:0000313" key="5">
    <source>
        <dbReference type="Proteomes" id="UP000007382"/>
    </source>
</evidence>
<dbReference type="PANTHER" id="PTHR46743">
    <property type="entry name" value="TEICHOIC ACIDS EXPORT ATP-BINDING PROTEIN TAGH"/>
    <property type="match status" value="1"/>
</dbReference>
<accession>I0IP33</accession>
<dbReference type="Gene3D" id="3.40.50.300">
    <property type="entry name" value="P-loop containing nucleotide triphosphate hydrolases"/>
    <property type="match status" value="1"/>
</dbReference>
<dbReference type="AlphaFoldDB" id="I0IP33"/>